<protein>
    <submittedName>
        <fullName evidence="2">Uncharacterized protein</fullName>
    </submittedName>
</protein>
<proteinExistence type="predicted"/>
<dbReference type="Proteomes" id="UP001642540">
    <property type="component" value="Unassembled WGS sequence"/>
</dbReference>
<feature type="region of interest" description="Disordered" evidence="1">
    <location>
        <begin position="130"/>
        <end position="305"/>
    </location>
</feature>
<name>A0ABP1RE86_9HEXA</name>
<dbReference type="EMBL" id="CAXLJM020000072">
    <property type="protein sequence ID" value="CAL8127295.1"/>
    <property type="molecule type" value="Genomic_DNA"/>
</dbReference>
<evidence type="ECO:0000313" key="3">
    <source>
        <dbReference type="Proteomes" id="UP001642540"/>
    </source>
</evidence>
<sequence>MATEVANLTTPRNRSKSPILLKKSLEDKVKLSSKPLVDNEGNVLPYPTYKIQATKEKYCKPSPIARLAAAAAFSDKIPTAGGYAISRCKEPQVDFPSCCMMYEEDRPWVLGKMNPAALTDPEPEEIVVEAAAEESSEPTPPTPAVPKVEDVKTEVKVEDSKTEVKVEDSKAEVKVEDSKAEAKVEDAKAEAKVENAKSEPKVENVKSEPKVDCVKYEPKVEDVKSEPKVESTTAPKNAATKDVKKLSKSRNSSASPVRASRPLSGKSPRLQPQDKPKASKSPGRSGDPAAKLSPRTGAKKIVSAK</sequence>
<evidence type="ECO:0000313" key="2">
    <source>
        <dbReference type="EMBL" id="CAL8127295.1"/>
    </source>
</evidence>
<gene>
    <name evidence="2" type="ORF">ODALV1_LOCUS21769</name>
</gene>
<feature type="compositionally biased region" description="Basic and acidic residues" evidence="1">
    <location>
        <begin position="147"/>
        <end position="229"/>
    </location>
</feature>
<keyword evidence="3" id="KW-1185">Reference proteome</keyword>
<organism evidence="2 3">
    <name type="scientific">Orchesella dallaii</name>
    <dbReference type="NCBI Taxonomy" id="48710"/>
    <lineage>
        <taxon>Eukaryota</taxon>
        <taxon>Metazoa</taxon>
        <taxon>Ecdysozoa</taxon>
        <taxon>Arthropoda</taxon>
        <taxon>Hexapoda</taxon>
        <taxon>Collembola</taxon>
        <taxon>Entomobryomorpha</taxon>
        <taxon>Entomobryoidea</taxon>
        <taxon>Orchesellidae</taxon>
        <taxon>Orchesellinae</taxon>
        <taxon>Orchesella</taxon>
    </lineage>
</organism>
<accession>A0ABP1RE86</accession>
<reference evidence="2 3" key="1">
    <citation type="submission" date="2024-08" db="EMBL/GenBank/DDBJ databases">
        <authorList>
            <person name="Cucini C."/>
            <person name="Frati F."/>
        </authorList>
    </citation>
    <scope>NUCLEOTIDE SEQUENCE [LARGE SCALE GENOMIC DNA]</scope>
</reference>
<comment type="caution">
    <text evidence="2">The sequence shown here is derived from an EMBL/GenBank/DDBJ whole genome shotgun (WGS) entry which is preliminary data.</text>
</comment>
<evidence type="ECO:0000256" key="1">
    <source>
        <dbReference type="SAM" id="MobiDB-lite"/>
    </source>
</evidence>